<dbReference type="EMBL" id="LMXI01000561">
    <property type="protein sequence ID" value="KRT57315.1"/>
    <property type="molecule type" value="Genomic_DNA"/>
</dbReference>
<dbReference type="Proteomes" id="UP000051276">
    <property type="component" value="Unassembled WGS sequence"/>
</dbReference>
<dbReference type="OrthoDB" id="9796121at2"/>
<dbReference type="EMBL" id="LDXT01000066">
    <property type="protein sequence ID" value="KRT56113.1"/>
    <property type="molecule type" value="Genomic_DNA"/>
</dbReference>
<dbReference type="SUPFAM" id="SSF54736">
    <property type="entry name" value="ClpS-like"/>
    <property type="match status" value="1"/>
</dbReference>
<dbReference type="RefSeq" id="WP_057955124.1">
    <property type="nucleotide sequence ID" value="NZ_KQ556869.1"/>
</dbReference>
<organism evidence="4 5">
    <name type="scientific">endosymbiont of Ridgeia piscesae</name>
    <dbReference type="NCBI Taxonomy" id="54398"/>
    <lineage>
        <taxon>Bacteria</taxon>
        <taxon>Pseudomonadati</taxon>
        <taxon>Pseudomonadota</taxon>
        <taxon>Gammaproteobacteria</taxon>
        <taxon>sulfur-oxidizing symbionts</taxon>
    </lineage>
</organism>
<dbReference type="GO" id="GO:0008233">
    <property type="term" value="F:peptidase activity"/>
    <property type="evidence" value="ECO:0007669"/>
    <property type="project" value="UniProtKB-KW"/>
</dbReference>
<dbReference type="PANTHER" id="PTHR33473">
    <property type="entry name" value="ATP-DEPENDENT CLP PROTEASE ADAPTER PROTEIN CLPS1, CHLOROPLASTIC"/>
    <property type="match status" value="1"/>
</dbReference>
<feature type="domain" description="Adaptor protein ClpS core" evidence="2">
    <location>
        <begin position="23"/>
        <end position="102"/>
    </location>
</feature>
<evidence type="ECO:0000313" key="3">
    <source>
        <dbReference type="EMBL" id="KRT56113.1"/>
    </source>
</evidence>
<dbReference type="NCBIfam" id="NF000672">
    <property type="entry name" value="PRK00033.1-5"/>
    <property type="match status" value="1"/>
</dbReference>
<keyword evidence="4" id="KW-0378">Hydrolase</keyword>
<dbReference type="GO" id="GO:0006508">
    <property type="term" value="P:proteolysis"/>
    <property type="evidence" value="ECO:0007669"/>
    <property type="project" value="UniProtKB-UniRule"/>
</dbReference>
<dbReference type="PANTHER" id="PTHR33473:SF19">
    <property type="entry name" value="ATP-DEPENDENT CLP PROTEASE ADAPTER PROTEIN CLPS"/>
    <property type="match status" value="1"/>
</dbReference>
<dbReference type="NCBIfam" id="NF000669">
    <property type="entry name" value="PRK00033.1-2"/>
    <property type="match status" value="1"/>
</dbReference>
<dbReference type="InterPro" id="IPR003769">
    <property type="entry name" value="ClpS_core"/>
</dbReference>
<dbReference type="NCBIfam" id="NF000670">
    <property type="entry name" value="PRK00033.1-3"/>
    <property type="match status" value="1"/>
</dbReference>
<dbReference type="HAMAP" id="MF_00302">
    <property type="entry name" value="ClpS"/>
    <property type="match status" value="1"/>
</dbReference>
<dbReference type="InterPro" id="IPR022935">
    <property type="entry name" value="ClpS"/>
</dbReference>
<evidence type="ECO:0000313" key="6">
    <source>
        <dbReference type="Proteomes" id="UP000051634"/>
    </source>
</evidence>
<evidence type="ECO:0000256" key="1">
    <source>
        <dbReference type="HAMAP-Rule" id="MF_00302"/>
    </source>
</evidence>
<dbReference type="STRING" id="54398.Ga0074115_13163"/>
<evidence type="ECO:0000313" key="4">
    <source>
        <dbReference type="EMBL" id="KRT57315.1"/>
    </source>
</evidence>
<accession>A0A0T5Z3P0</accession>
<comment type="similarity">
    <text evidence="1">Belongs to the ClpS family.</text>
</comment>
<comment type="function">
    <text evidence="1">Involved in the modulation of the specificity of the ClpAP-mediated ATP-dependent protein degradation.</text>
</comment>
<evidence type="ECO:0000259" key="2">
    <source>
        <dbReference type="Pfam" id="PF02617"/>
    </source>
</evidence>
<comment type="subunit">
    <text evidence="1">Binds to the N-terminal domain of the chaperone ClpA.</text>
</comment>
<gene>
    <name evidence="1" type="primary">clpS</name>
    <name evidence="3" type="ORF">Ga0074115_13163</name>
    <name evidence="4" type="ORF">Ga0076813_11336</name>
</gene>
<dbReference type="Proteomes" id="UP000051634">
    <property type="component" value="Unassembled WGS sequence"/>
</dbReference>
<comment type="caution">
    <text evidence="4">The sequence shown here is derived from an EMBL/GenBank/DDBJ whole genome shotgun (WGS) entry which is preliminary data.</text>
</comment>
<keyword evidence="6" id="KW-1185">Reference proteome</keyword>
<dbReference type="GO" id="GO:0030163">
    <property type="term" value="P:protein catabolic process"/>
    <property type="evidence" value="ECO:0007669"/>
    <property type="project" value="InterPro"/>
</dbReference>
<dbReference type="FunFam" id="3.30.1390.10:FF:000002">
    <property type="entry name" value="ATP-dependent Clp protease adapter protein ClpS"/>
    <property type="match status" value="1"/>
</dbReference>
<dbReference type="InterPro" id="IPR014719">
    <property type="entry name" value="Ribosomal_bL12_C/ClpS-like"/>
</dbReference>
<sequence length="106" mass="12273">MTERKQNQFDDGLAVEESKPKLKQPALFRVILLNDDYTPMEFVVQVLESFFKMDREKATRVMLHVHTRGVGVCGVFTRDVAETKITQVNDYARSNQHPLLCTMEQI</sequence>
<reference evidence="5 6" key="1">
    <citation type="submission" date="2015-11" db="EMBL/GenBank/DDBJ databases">
        <title>The genome of Candidatus Endoriftia persephone in Ridgeia piscesae and population structure of the North Eastern Pacific vestimentiferan symbionts.</title>
        <authorList>
            <person name="Perez M."/>
            <person name="Juniper K.S."/>
        </authorList>
    </citation>
    <scope>NUCLEOTIDE SEQUENCE [LARGE SCALE GENOMIC DNA]</scope>
    <source>
        <strain evidence="4">Ind10</strain>
        <strain evidence="3">Ind11</strain>
    </source>
</reference>
<evidence type="ECO:0000313" key="5">
    <source>
        <dbReference type="Proteomes" id="UP000051276"/>
    </source>
</evidence>
<dbReference type="Pfam" id="PF02617">
    <property type="entry name" value="ClpS"/>
    <property type="match status" value="1"/>
</dbReference>
<dbReference type="AlphaFoldDB" id="A0A0T5Z3P0"/>
<dbReference type="Gene3D" id="3.30.1390.10">
    <property type="match status" value="1"/>
</dbReference>
<name>A0A0T5Z3P0_9GAMM</name>
<protein>
    <recommendedName>
        <fullName evidence="1">ATP-dependent Clp protease adapter protein ClpS</fullName>
    </recommendedName>
</protein>
<keyword evidence="4" id="KW-0645">Protease</keyword>
<proteinExistence type="inferred from homology"/>
<dbReference type="PATRIC" id="fig|54398.3.peg.1997"/>